<gene>
    <name evidence="2" type="ordered locus">BAbS19_I18290</name>
</gene>
<keyword evidence="1" id="KW-0472">Membrane</keyword>
<sequence>MEYLRYMSPLDYFLLGLIALLVFWNLIGSVMKH</sequence>
<dbReference type="AlphaFoldDB" id="A0A0F6ASR0"/>
<evidence type="ECO:0000313" key="3">
    <source>
        <dbReference type="Proteomes" id="UP000002565"/>
    </source>
</evidence>
<accession>A0A0F6ASR0</accession>
<keyword evidence="1" id="KW-0812">Transmembrane</keyword>
<protein>
    <submittedName>
        <fullName evidence="2">Uncharacterized protein</fullName>
    </submittedName>
</protein>
<dbReference type="EMBL" id="CP000887">
    <property type="protein sequence ID" value="ACD73311.1"/>
    <property type="molecule type" value="Genomic_DNA"/>
</dbReference>
<dbReference type="HOGENOM" id="CLU_3380885_0_0_5"/>
<reference evidence="2 3" key="1">
    <citation type="journal article" date="2008" name="PLoS ONE">
        <title>Genome sequence of Brucella abortus vaccine strain S19 compared to virulent strains yields candidate virulence genes.</title>
        <authorList>
            <person name="Crasta O.R."/>
            <person name="Folkerts O."/>
            <person name="Fei Z."/>
            <person name="Mane S.P."/>
            <person name="Evans C."/>
            <person name="Martino-Catt S."/>
            <person name="Bricker B."/>
            <person name="Yu G."/>
            <person name="Du L."/>
            <person name="Sobral B.W."/>
        </authorList>
    </citation>
    <scope>NUCLEOTIDE SEQUENCE [LARGE SCALE GENOMIC DNA]</scope>
    <source>
        <strain evidence="2 3">S19</strain>
    </source>
</reference>
<evidence type="ECO:0000313" key="2">
    <source>
        <dbReference type="EMBL" id="ACD73311.1"/>
    </source>
</evidence>
<dbReference type="KEGG" id="bmc:BAbS19_I18290"/>
<evidence type="ECO:0000256" key="1">
    <source>
        <dbReference type="SAM" id="Phobius"/>
    </source>
</evidence>
<organism evidence="2 3">
    <name type="scientific">Brucella abortus (strain S19)</name>
    <dbReference type="NCBI Taxonomy" id="430066"/>
    <lineage>
        <taxon>Bacteria</taxon>
        <taxon>Pseudomonadati</taxon>
        <taxon>Pseudomonadota</taxon>
        <taxon>Alphaproteobacteria</taxon>
        <taxon>Hyphomicrobiales</taxon>
        <taxon>Brucellaceae</taxon>
        <taxon>Brucella/Ochrobactrum group</taxon>
        <taxon>Brucella</taxon>
    </lineage>
</organism>
<dbReference type="Proteomes" id="UP000002565">
    <property type="component" value="Chromosome 1"/>
</dbReference>
<name>A0A0F6ASR0_BRUA1</name>
<feature type="transmembrane region" description="Helical" evidence="1">
    <location>
        <begin position="12"/>
        <end position="31"/>
    </location>
</feature>
<proteinExistence type="predicted"/>
<keyword evidence="1" id="KW-1133">Transmembrane helix</keyword>